<evidence type="ECO:0000256" key="1">
    <source>
        <dbReference type="ARBA" id="ARBA00006442"/>
    </source>
</evidence>
<keyword evidence="4" id="KW-0560">Oxidoreductase</keyword>
<dbReference type="RefSeq" id="WP_242371118.1">
    <property type="nucleotide sequence ID" value="NZ_JAKRKC020000002.1"/>
</dbReference>
<gene>
    <name evidence="6" type="ORF">MF672_031250</name>
</gene>
<dbReference type="PANTHER" id="PTHR43735">
    <property type="entry name" value="APOPTOSIS-INDUCING FACTOR 1"/>
    <property type="match status" value="1"/>
</dbReference>
<evidence type="ECO:0000313" key="7">
    <source>
        <dbReference type="Proteomes" id="UP001317259"/>
    </source>
</evidence>
<dbReference type="SUPFAM" id="SSF51905">
    <property type="entry name" value="FAD/NAD(P)-binding domain"/>
    <property type="match status" value="1"/>
</dbReference>
<comment type="caution">
    <text evidence="6">The sequence shown here is derived from an EMBL/GenBank/DDBJ whole genome shotgun (WGS) entry which is preliminary data.</text>
</comment>
<dbReference type="EMBL" id="JAKRKC020000002">
    <property type="protein sequence ID" value="MCK2218235.1"/>
    <property type="molecule type" value="Genomic_DNA"/>
</dbReference>
<dbReference type="InterPro" id="IPR036188">
    <property type="entry name" value="FAD/NAD-bd_sf"/>
</dbReference>
<evidence type="ECO:0000313" key="6">
    <source>
        <dbReference type="EMBL" id="MCK2218235.1"/>
    </source>
</evidence>
<dbReference type="Gene3D" id="3.50.50.100">
    <property type="match status" value="1"/>
</dbReference>
<accession>A0ABT0G225</accession>
<evidence type="ECO:0000256" key="4">
    <source>
        <dbReference type="ARBA" id="ARBA00023002"/>
    </source>
</evidence>
<sequence length="364" mass="38663">MMSRTVVIVGGGYGGSTVAKALDAEADVVLIDPRDAFINSAGSLRALAQPDWAPNMFFPYDQWLRRGTVVRERAVSVDPGGVTLASGRRVEADFLVLATGSSYAYPAKPASDATPDVLDDLLRTHKELAGSERVLILGAGPVGLELSGEIKEVWPHKHVTIVDPAEDLLPAFPAEMRGELRRQLDELGVDLRLGAGLSALPATGPGQAGTFTVTTTAGEEIIADLWFRAHGVRTNSDYLADGRLTTRNPQGQVPVTETLNVRGYEHVYAVGDLTDVAEAKMAGYAMQHGEVVARNILAQLRGERPEATYRPLPHPMILLPLGPRGGVGQLPTPDGPVVVPAGTVSAYKGADLFTGRFAEQFGAA</sequence>
<evidence type="ECO:0000256" key="3">
    <source>
        <dbReference type="ARBA" id="ARBA00022827"/>
    </source>
</evidence>
<name>A0ABT0G225_9ACTN</name>
<evidence type="ECO:0000259" key="5">
    <source>
        <dbReference type="Pfam" id="PF07992"/>
    </source>
</evidence>
<protein>
    <submittedName>
        <fullName evidence="6">FAD-dependent oxidoreductase</fullName>
    </submittedName>
</protein>
<dbReference type="PRINTS" id="PR00368">
    <property type="entry name" value="FADPNR"/>
</dbReference>
<dbReference type="Pfam" id="PF07992">
    <property type="entry name" value="Pyr_redox_2"/>
    <property type="match status" value="1"/>
</dbReference>
<dbReference type="InterPro" id="IPR023753">
    <property type="entry name" value="FAD/NAD-binding_dom"/>
</dbReference>
<keyword evidence="3" id="KW-0274">FAD</keyword>
<keyword evidence="2" id="KW-0285">Flavoprotein</keyword>
<organism evidence="6 7">
    <name type="scientific">Actinomadura luzonensis</name>
    <dbReference type="NCBI Taxonomy" id="2805427"/>
    <lineage>
        <taxon>Bacteria</taxon>
        <taxon>Bacillati</taxon>
        <taxon>Actinomycetota</taxon>
        <taxon>Actinomycetes</taxon>
        <taxon>Streptosporangiales</taxon>
        <taxon>Thermomonosporaceae</taxon>
        <taxon>Actinomadura</taxon>
    </lineage>
</organism>
<dbReference type="PANTHER" id="PTHR43735:SF3">
    <property type="entry name" value="FERROPTOSIS SUPPRESSOR PROTEIN 1"/>
    <property type="match status" value="1"/>
</dbReference>
<proteinExistence type="inferred from homology"/>
<dbReference type="Proteomes" id="UP001317259">
    <property type="component" value="Unassembled WGS sequence"/>
</dbReference>
<reference evidence="6 7" key="1">
    <citation type="submission" date="2022-04" db="EMBL/GenBank/DDBJ databases">
        <title>Genome draft of Actinomadura sp. ATCC 31491.</title>
        <authorList>
            <person name="Shi X."/>
            <person name="Du Y."/>
        </authorList>
    </citation>
    <scope>NUCLEOTIDE SEQUENCE [LARGE SCALE GENOMIC DNA]</scope>
    <source>
        <strain evidence="6 7">ATCC 31491</strain>
    </source>
</reference>
<comment type="similarity">
    <text evidence="1">Belongs to the FAD-dependent oxidoreductase family.</text>
</comment>
<keyword evidence="7" id="KW-1185">Reference proteome</keyword>
<evidence type="ECO:0000256" key="2">
    <source>
        <dbReference type="ARBA" id="ARBA00022630"/>
    </source>
</evidence>
<feature type="domain" description="FAD/NAD(P)-binding" evidence="5">
    <location>
        <begin position="5"/>
        <end position="281"/>
    </location>
</feature>